<keyword evidence="1" id="KW-1133">Transmembrane helix</keyword>
<organism evidence="2 3">
    <name type="scientific">Cercophora samala</name>
    <dbReference type="NCBI Taxonomy" id="330535"/>
    <lineage>
        <taxon>Eukaryota</taxon>
        <taxon>Fungi</taxon>
        <taxon>Dikarya</taxon>
        <taxon>Ascomycota</taxon>
        <taxon>Pezizomycotina</taxon>
        <taxon>Sordariomycetes</taxon>
        <taxon>Sordariomycetidae</taxon>
        <taxon>Sordariales</taxon>
        <taxon>Lasiosphaeriaceae</taxon>
        <taxon>Cercophora</taxon>
    </lineage>
</organism>
<sequence length="98" mass="10473">MKPKPADQFSKQSRKVLFQCRISCQSQKDRQHRLSGYCQAILASCAGIGLGGCLGSNRGLAVGGGVCGGMTNIGLLSGRSILFWTLLLDGRRADRSSR</sequence>
<name>A0AA39ZCE1_9PEZI</name>
<dbReference type="AlphaFoldDB" id="A0AA39ZCE1"/>
<feature type="transmembrane region" description="Helical" evidence="1">
    <location>
        <begin position="37"/>
        <end position="57"/>
    </location>
</feature>
<evidence type="ECO:0000313" key="3">
    <source>
        <dbReference type="Proteomes" id="UP001174997"/>
    </source>
</evidence>
<evidence type="ECO:0000256" key="1">
    <source>
        <dbReference type="SAM" id="Phobius"/>
    </source>
</evidence>
<evidence type="ECO:0000313" key="2">
    <source>
        <dbReference type="EMBL" id="KAK0668132.1"/>
    </source>
</evidence>
<gene>
    <name evidence="2" type="ORF">QBC41DRAFT_127841</name>
</gene>
<dbReference type="EMBL" id="JAULSY010000061">
    <property type="protein sequence ID" value="KAK0668132.1"/>
    <property type="molecule type" value="Genomic_DNA"/>
</dbReference>
<proteinExistence type="predicted"/>
<keyword evidence="1" id="KW-0472">Membrane</keyword>
<dbReference type="Proteomes" id="UP001174997">
    <property type="component" value="Unassembled WGS sequence"/>
</dbReference>
<keyword evidence="1" id="KW-0812">Transmembrane</keyword>
<comment type="caution">
    <text evidence="2">The sequence shown here is derived from an EMBL/GenBank/DDBJ whole genome shotgun (WGS) entry which is preliminary data.</text>
</comment>
<feature type="transmembrane region" description="Helical" evidence="1">
    <location>
        <begin position="69"/>
        <end position="88"/>
    </location>
</feature>
<protein>
    <submittedName>
        <fullName evidence="2">Uncharacterized protein</fullName>
    </submittedName>
</protein>
<accession>A0AA39ZCE1</accession>
<keyword evidence="3" id="KW-1185">Reference proteome</keyword>
<reference evidence="2" key="1">
    <citation type="submission" date="2023-06" db="EMBL/GenBank/DDBJ databases">
        <title>Genome-scale phylogeny and comparative genomics of the fungal order Sordariales.</title>
        <authorList>
            <consortium name="Lawrence Berkeley National Laboratory"/>
            <person name="Hensen N."/>
            <person name="Bonometti L."/>
            <person name="Westerberg I."/>
            <person name="Brannstrom I.O."/>
            <person name="Guillou S."/>
            <person name="Cros-Aarteil S."/>
            <person name="Calhoun S."/>
            <person name="Haridas S."/>
            <person name="Kuo A."/>
            <person name="Mondo S."/>
            <person name="Pangilinan J."/>
            <person name="Riley R."/>
            <person name="Labutti K."/>
            <person name="Andreopoulos B."/>
            <person name="Lipzen A."/>
            <person name="Chen C."/>
            <person name="Yanf M."/>
            <person name="Daum C."/>
            <person name="Ng V."/>
            <person name="Clum A."/>
            <person name="Steindorff A."/>
            <person name="Ohm R."/>
            <person name="Martin F."/>
            <person name="Silar P."/>
            <person name="Natvig D."/>
            <person name="Lalanne C."/>
            <person name="Gautier V."/>
            <person name="Ament-Velasquez S.L."/>
            <person name="Kruys A."/>
            <person name="Hutchinson M.I."/>
            <person name="Powell A.J."/>
            <person name="Barry K."/>
            <person name="Miller A.N."/>
            <person name="Grigoriev I.V."/>
            <person name="Debuchy R."/>
            <person name="Gladieux P."/>
            <person name="Thoren M.H."/>
            <person name="Johannesson H."/>
        </authorList>
    </citation>
    <scope>NUCLEOTIDE SEQUENCE</scope>
    <source>
        <strain evidence="2">CBS 307.81</strain>
    </source>
</reference>